<dbReference type="EMBL" id="JACRWG010000002">
    <property type="protein sequence ID" value="MBC6008900.1"/>
    <property type="molecule type" value="Genomic_DNA"/>
</dbReference>
<sequence>MSFIDDALSEISNGEDFVQAMADIYEYPEVRSELYKLPSWIRNIITVIDYDTELAMNGLDFKSYGNIIDALTNMGLTEEAEVLITFEKKPSQEEADICYSKLAINNDYDAFWNKVYSYADENIKR</sequence>
<evidence type="ECO:0000313" key="1">
    <source>
        <dbReference type="EMBL" id="MBC6008900.1"/>
    </source>
</evidence>
<dbReference type="Proteomes" id="UP000603474">
    <property type="component" value="Unassembled WGS sequence"/>
</dbReference>
<proteinExistence type="predicted"/>
<accession>A0ABR7K877</accession>
<evidence type="ECO:0000313" key="2">
    <source>
        <dbReference type="Proteomes" id="UP000603474"/>
    </source>
</evidence>
<reference evidence="1 2" key="1">
    <citation type="submission" date="2020-08" db="EMBL/GenBank/DDBJ databases">
        <authorList>
            <person name="Liu C."/>
            <person name="Sun Q."/>
        </authorList>
    </citation>
    <scope>NUCLEOTIDE SEQUENCE [LARGE SCALE GENOMIC DNA]</scope>
    <source>
        <strain evidence="1 2">NSJ-22</strain>
    </source>
</reference>
<protein>
    <submittedName>
        <fullName evidence="1">Uncharacterized protein</fullName>
    </submittedName>
</protein>
<comment type="caution">
    <text evidence="1">The sequence shown here is derived from an EMBL/GenBank/DDBJ whole genome shotgun (WGS) entry which is preliminary data.</text>
</comment>
<name>A0ABR7K877_9FIRM</name>
<gene>
    <name evidence="1" type="ORF">H8909_01300</name>
</gene>
<keyword evidence="2" id="KW-1185">Reference proteome</keyword>
<organism evidence="1 2">
    <name type="scientific">Catenibacterium faecis</name>
    <dbReference type="NCBI Taxonomy" id="2764323"/>
    <lineage>
        <taxon>Bacteria</taxon>
        <taxon>Bacillati</taxon>
        <taxon>Bacillota</taxon>
        <taxon>Erysipelotrichia</taxon>
        <taxon>Erysipelotrichales</taxon>
        <taxon>Coprobacillaceae</taxon>
        <taxon>Catenibacterium</taxon>
    </lineage>
</organism>
<dbReference type="RefSeq" id="WP_117460232.1">
    <property type="nucleotide sequence ID" value="NZ_JACRWG010000002.1"/>
</dbReference>